<protein>
    <submittedName>
        <fullName evidence="2">Uncharacterized protein</fullName>
    </submittedName>
</protein>
<feature type="region of interest" description="Disordered" evidence="1">
    <location>
        <begin position="1"/>
        <end position="44"/>
    </location>
</feature>
<organism evidence="2 3">
    <name type="scientific">Streptococcus mitis SK564</name>
    <dbReference type="NCBI Taxonomy" id="585203"/>
    <lineage>
        <taxon>Bacteria</taxon>
        <taxon>Bacillati</taxon>
        <taxon>Bacillota</taxon>
        <taxon>Bacilli</taxon>
        <taxon>Lactobacillales</taxon>
        <taxon>Streptococcaceae</taxon>
        <taxon>Streptococcus</taxon>
        <taxon>Streptococcus mitis group</taxon>
    </lineage>
</organism>
<evidence type="ECO:0000313" key="2">
    <source>
        <dbReference type="EMBL" id="EFN99021.1"/>
    </source>
</evidence>
<dbReference type="eggNOG" id="ENOG5032HWB">
    <property type="taxonomic scope" value="Bacteria"/>
</dbReference>
<dbReference type="AlphaFoldDB" id="E1LL38"/>
<sequence length="44" mass="4972">MNGFDKKDQTSTDNGTKQVNKPANKACITGDRDEKNDILYLNNR</sequence>
<feature type="compositionally biased region" description="Polar residues" evidence="1">
    <location>
        <begin position="11"/>
        <end position="21"/>
    </location>
</feature>
<name>E1LL38_STRMT</name>
<comment type="caution">
    <text evidence="2">The sequence shown here is derived from an EMBL/GenBank/DDBJ whole genome shotgun (WGS) entry which is preliminary data.</text>
</comment>
<evidence type="ECO:0000256" key="1">
    <source>
        <dbReference type="SAM" id="MobiDB-lite"/>
    </source>
</evidence>
<dbReference type="EMBL" id="AEDU01000008">
    <property type="protein sequence ID" value="EFN99021.1"/>
    <property type="molecule type" value="Genomic_DNA"/>
</dbReference>
<gene>
    <name evidence="2" type="ORF">SMSK564_0565</name>
</gene>
<dbReference type="Proteomes" id="UP000004966">
    <property type="component" value="Unassembled WGS sequence"/>
</dbReference>
<accession>E1LL38</accession>
<proteinExistence type="predicted"/>
<reference evidence="2 3" key="1">
    <citation type="submission" date="2010-09" db="EMBL/GenBank/DDBJ databases">
        <authorList>
            <person name="Daugherty S.C."/>
            <person name="Tallon L.J."/>
            <person name="Jones K.M."/>
            <person name="Liu X."/>
            <person name="Kilian M."/>
            <person name="Tettelin H."/>
        </authorList>
    </citation>
    <scope>NUCLEOTIDE SEQUENCE [LARGE SCALE GENOMIC DNA]</scope>
    <source>
        <strain evidence="2 3">SK564</strain>
    </source>
</reference>
<evidence type="ECO:0000313" key="3">
    <source>
        <dbReference type="Proteomes" id="UP000004966"/>
    </source>
</evidence>
<feature type="compositionally biased region" description="Basic and acidic residues" evidence="1">
    <location>
        <begin position="1"/>
        <end position="10"/>
    </location>
</feature>